<evidence type="ECO:0000313" key="2">
    <source>
        <dbReference type="Proteomes" id="UP000001312"/>
    </source>
</evidence>
<keyword evidence="2" id="KW-1185">Reference proteome</keyword>
<reference evidence="2" key="1">
    <citation type="journal article" date="2011" name="PLoS Genet.">
        <title>Genomic analysis of the necrotrophic fungal pathogens Sclerotinia sclerotiorum and Botrytis cinerea.</title>
        <authorList>
            <person name="Amselem J."/>
            <person name="Cuomo C.A."/>
            <person name="van Kan J.A."/>
            <person name="Viaud M."/>
            <person name="Benito E.P."/>
            <person name="Couloux A."/>
            <person name="Coutinho P.M."/>
            <person name="de Vries R.P."/>
            <person name="Dyer P.S."/>
            <person name="Fillinger S."/>
            <person name="Fournier E."/>
            <person name="Gout L."/>
            <person name="Hahn M."/>
            <person name="Kohn L."/>
            <person name="Lapalu N."/>
            <person name="Plummer K.M."/>
            <person name="Pradier J.M."/>
            <person name="Quevillon E."/>
            <person name="Sharon A."/>
            <person name="Simon A."/>
            <person name="ten Have A."/>
            <person name="Tudzynski B."/>
            <person name="Tudzynski P."/>
            <person name="Wincker P."/>
            <person name="Andrew M."/>
            <person name="Anthouard V."/>
            <person name="Beever R.E."/>
            <person name="Beffa R."/>
            <person name="Benoit I."/>
            <person name="Bouzid O."/>
            <person name="Brault B."/>
            <person name="Chen Z."/>
            <person name="Choquer M."/>
            <person name="Collemare J."/>
            <person name="Cotton P."/>
            <person name="Danchin E.G."/>
            <person name="Da Silva C."/>
            <person name="Gautier A."/>
            <person name="Giraud C."/>
            <person name="Giraud T."/>
            <person name="Gonzalez C."/>
            <person name="Grossetete S."/>
            <person name="Guldener U."/>
            <person name="Henrissat B."/>
            <person name="Howlett B.J."/>
            <person name="Kodira C."/>
            <person name="Kretschmer M."/>
            <person name="Lappartient A."/>
            <person name="Leroch M."/>
            <person name="Levis C."/>
            <person name="Mauceli E."/>
            <person name="Neuveglise C."/>
            <person name="Oeser B."/>
            <person name="Pearson M."/>
            <person name="Poulain J."/>
            <person name="Poussereau N."/>
            <person name="Quesneville H."/>
            <person name="Rascle C."/>
            <person name="Schumacher J."/>
            <person name="Segurens B."/>
            <person name="Sexton A."/>
            <person name="Silva E."/>
            <person name="Sirven C."/>
            <person name="Soanes D.M."/>
            <person name="Talbot N.J."/>
            <person name="Templeton M."/>
            <person name="Yandava C."/>
            <person name="Yarden O."/>
            <person name="Zeng Q."/>
            <person name="Rollins J.A."/>
            <person name="Lebrun M.H."/>
            <person name="Dickman M."/>
        </authorList>
    </citation>
    <scope>NUCLEOTIDE SEQUENCE [LARGE SCALE GENOMIC DNA]</scope>
    <source>
        <strain evidence="2">ATCC 18683 / 1980 / Ss-1</strain>
    </source>
</reference>
<organism evidence="1 2">
    <name type="scientific">Sclerotinia sclerotiorum (strain ATCC 18683 / 1980 / Ss-1)</name>
    <name type="common">White mold</name>
    <name type="synonym">Whetzelinia sclerotiorum</name>
    <dbReference type="NCBI Taxonomy" id="665079"/>
    <lineage>
        <taxon>Eukaryota</taxon>
        <taxon>Fungi</taxon>
        <taxon>Dikarya</taxon>
        <taxon>Ascomycota</taxon>
        <taxon>Pezizomycotina</taxon>
        <taxon>Leotiomycetes</taxon>
        <taxon>Helotiales</taxon>
        <taxon>Sclerotiniaceae</taxon>
        <taxon>Sclerotinia</taxon>
    </lineage>
</organism>
<gene>
    <name evidence="1" type="ORF">SS1G_04827</name>
</gene>
<sequence length="110" mass="12919">MSQCEVNEYARRIIRSAHVQIQLQKKGTQHLFMVIAKLNEDYFLLHKKWENDRNDIFFRRCTLEPEKSCKEQETIPSEIGLKAINLTPGSCLNEEAADVFLTLCIYLTWL</sequence>
<dbReference type="EMBL" id="CH476625">
    <property type="protein sequence ID" value="EDO02351.1"/>
    <property type="molecule type" value="Genomic_DNA"/>
</dbReference>
<proteinExistence type="predicted"/>
<name>A7EHN5_SCLS1</name>
<protein>
    <submittedName>
        <fullName evidence="1">Uncharacterized protein</fullName>
    </submittedName>
</protein>
<accession>A7EHN5</accession>
<dbReference type="InParanoid" id="A7EHN5"/>
<dbReference type="Proteomes" id="UP000001312">
    <property type="component" value="Unassembled WGS sequence"/>
</dbReference>
<dbReference type="AlphaFoldDB" id="A7EHN5"/>
<dbReference type="HOGENOM" id="CLU_2172600_0_0_1"/>
<dbReference type="GeneID" id="5490844"/>
<evidence type="ECO:0000313" key="1">
    <source>
        <dbReference type="EMBL" id="EDO02351.1"/>
    </source>
</evidence>
<dbReference type="RefSeq" id="XP_001595019.1">
    <property type="nucleotide sequence ID" value="XM_001594969.1"/>
</dbReference>
<dbReference type="KEGG" id="ssl:SS1G_04827"/>